<proteinExistence type="predicted"/>
<feature type="compositionally biased region" description="Basic and acidic residues" evidence="1">
    <location>
        <begin position="15"/>
        <end position="25"/>
    </location>
</feature>
<reference evidence="2 3" key="1">
    <citation type="journal article" date="2011" name="Front. Microbiol.">
        <title>Two Strains of Crocosphaera watsonii with Highly Conserved Genomes are Distinguished by Strain-Specific Features.</title>
        <authorList>
            <person name="Bench S.R."/>
            <person name="Ilikchyan I.N."/>
            <person name="Tripp H.J."/>
            <person name="Zehr J.P."/>
        </authorList>
    </citation>
    <scope>NUCLEOTIDE SEQUENCE [LARGE SCALE GENOMIC DNA]</scope>
    <source>
        <strain evidence="2 3">WH 0003</strain>
    </source>
</reference>
<evidence type="ECO:0000313" key="2">
    <source>
        <dbReference type="EMBL" id="EHJ09248.1"/>
    </source>
</evidence>
<evidence type="ECO:0000256" key="1">
    <source>
        <dbReference type="SAM" id="MobiDB-lite"/>
    </source>
</evidence>
<evidence type="ECO:0000313" key="3">
    <source>
        <dbReference type="Proteomes" id="UP000003477"/>
    </source>
</evidence>
<name>G5JEZ3_CROWT</name>
<feature type="compositionally biased region" description="Polar residues" evidence="1">
    <location>
        <begin position="1"/>
        <end position="11"/>
    </location>
</feature>
<gene>
    <name evidence="2" type="ORF">CWATWH0003_B330</name>
</gene>
<dbReference type="RefSeq" id="WP_007313707.1">
    <property type="nucleotide sequence ID" value="NZ_AESD01001119.1"/>
</dbReference>
<dbReference type="Proteomes" id="UP000003477">
    <property type="component" value="Unassembled WGS sequence"/>
</dbReference>
<dbReference type="PATRIC" id="fig|423471.3.peg.5594"/>
<dbReference type="EMBL" id="AESD01001119">
    <property type="protein sequence ID" value="EHJ09248.1"/>
    <property type="molecule type" value="Genomic_DNA"/>
</dbReference>
<feature type="region of interest" description="Disordered" evidence="1">
    <location>
        <begin position="1"/>
        <end position="25"/>
    </location>
</feature>
<accession>G5JEZ3</accession>
<organism evidence="2 3">
    <name type="scientific">Crocosphaera watsonii WH 0003</name>
    <dbReference type="NCBI Taxonomy" id="423471"/>
    <lineage>
        <taxon>Bacteria</taxon>
        <taxon>Bacillati</taxon>
        <taxon>Cyanobacteriota</taxon>
        <taxon>Cyanophyceae</taxon>
        <taxon>Oscillatoriophycideae</taxon>
        <taxon>Chroococcales</taxon>
        <taxon>Aphanothecaceae</taxon>
        <taxon>Crocosphaera</taxon>
    </lineage>
</organism>
<protein>
    <submittedName>
        <fullName evidence="2">Uncharacterized protein</fullName>
    </submittedName>
</protein>
<comment type="caution">
    <text evidence="2">The sequence shown here is derived from an EMBL/GenBank/DDBJ whole genome shotgun (WGS) entry which is preliminary data.</text>
</comment>
<dbReference type="AlphaFoldDB" id="G5JEZ3"/>
<dbReference type="GeneID" id="88769279"/>
<sequence>MIQLTSTQPISSDELEQRKQEQDRLGKRCRQILDEIKSELREKYDHWFIAINPETKHYLLNPKLNDLLTQVRQEYPDGELKLTIFRLSDTETCGQI</sequence>